<gene>
    <name evidence="1" type="ORF">L486_01389</name>
</gene>
<accession>A0A1B9J1V8</accession>
<proteinExistence type="predicted"/>
<dbReference type="AlphaFoldDB" id="A0A1B9J1V8"/>
<protein>
    <submittedName>
        <fullName evidence="1">Uncharacterized protein</fullName>
    </submittedName>
</protein>
<organism evidence="1 2">
    <name type="scientific">Kwoniella mangroviensis CBS 10435</name>
    <dbReference type="NCBI Taxonomy" id="1331196"/>
    <lineage>
        <taxon>Eukaryota</taxon>
        <taxon>Fungi</taxon>
        <taxon>Dikarya</taxon>
        <taxon>Basidiomycota</taxon>
        <taxon>Agaricomycotina</taxon>
        <taxon>Tremellomycetes</taxon>
        <taxon>Tremellales</taxon>
        <taxon>Cryptococcaceae</taxon>
        <taxon>Kwoniella</taxon>
    </lineage>
</organism>
<keyword evidence="2" id="KW-1185">Reference proteome</keyword>
<sequence>MGEQAEVRAAICSHVFQSEISHHFQSSYTSSADRSKSAITSCLRQAIDTVKRSSLVASSDQSVQDAYNLYVEKILNVAVEPEKIWDDNHTVDQYLNSLLNLQSSRSRNSSNKAVCPIPEASEGEDSAISTWIDGIKVSSKDVKSDTWPTTKTRPSQM</sequence>
<reference evidence="2" key="2">
    <citation type="submission" date="2013-12" db="EMBL/GenBank/DDBJ databases">
        <title>Evolution of pathogenesis and genome organization in the Tremellales.</title>
        <authorList>
            <person name="Cuomo C."/>
            <person name="Litvintseva A."/>
            <person name="Heitman J."/>
            <person name="Chen Y."/>
            <person name="Sun S."/>
            <person name="Springer D."/>
            <person name="Dromer F."/>
            <person name="Young S."/>
            <person name="Zeng Q."/>
            <person name="Chapman S."/>
            <person name="Gujja S."/>
            <person name="Saif S."/>
            <person name="Birren B."/>
        </authorList>
    </citation>
    <scope>NUCLEOTIDE SEQUENCE [LARGE SCALE GENOMIC DNA]</scope>
    <source>
        <strain evidence="2">CBS 10435</strain>
    </source>
</reference>
<dbReference type="EMBL" id="KI669459">
    <property type="protein sequence ID" value="OCF61729.1"/>
    <property type="molecule type" value="Genomic_DNA"/>
</dbReference>
<name>A0A1B9J1V8_9TREE</name>
<reference evidence="1 2" key="1">
    <citation type="submission" date="2013-07" db="EMBL/GenBank/DDBJ databases">
        <title>The Genome Sequence of Kwoniella mangroviensis CBS10435.</title>
        <authorList>
            <consortium name="The Broad Institute Genome Sequencing Platform"/>
            <person name="Cuomo C."/>
            <person name="Litvintseva A."/>
            <person name="Chen Y."/>
            <person name="Heitman J."/>
            <person name="Sun S."/>
            <person name="Springer D."/>
            <person name="Dromer F."/>
            <person name="Young S.K."/>
            <person name="Zeng Q."/>
            <person name="Gargeya S."/>
            <person name="Fitzgerald M."/>
            <person name="Abouelleil A."/>
            <person name="Alvarado L."/>
            <person name="Berlin A.M."/>
            <person name="Chapman S.B."/>
            <person name="Dewar J."/>
            <person name="Goldberg J."/>
            <person name="Griggs A."/>
            <person name="Gujja S."/>
            <person name="Hansen M."/>
            <person name="Howarth C."/>
            <person name="Imamovic A."/>
            <person name="Larimer J."/>
            <person name="McCowan C."/>
            <person name="Murphy C."/>
            <person name="Pearson M."/>
            <person name="Priest M."/>
            <person name="Roberts A."/>
            <person name="Saif S."/>
            <person name="Shea T."/>
            <person name="Sykes S."/>
            <person name="Wortman J."/>
            <person name="Nusbaum C."/>
            <person name="Birren B."/>
        </authorList>
    </citation>
    <scope>NUCLEOTIDE SEQUENCE [LARGE SCALE GENOMIC DNA]</scope>
    <source>
        <strain evidence="1 2">CBS 10435</strain>
    </source>
</reference>
<dbReference type="Proteomes" id="UP000092583">
    <property type="component" value="Unassembled WGS sequence"/>
</dbReference>
<evidence type="ECO:0000313" key="2">
    <source>
        <dbReference type="Proteomes" id="UP000092583"/>
    </source>
</evidence>
<evidence type="ECO:0000313" key="1">
    <source>
        <dbReference type="EMBL" id="OCF61729.1"/>
    </source>
</evidence>